<evidence type="ECO:0000256" key="1">
    <source>
        <dbReference type="SAM" id="Coils"/>
    </source>
</evidence>
<gene>
    <name evidence="2" type="ORF">I7I52_07169</name>
</gene>
<evidence type="ECO:0000313" key="3">
    <source>
        <dbReference type="Proteomes" id="UP000670092"/>
    </source>
</evidence>
<dbReference type="Proteomes" id="UP000670092">
    <property type="component" value="Unassembled WGS sequence"/>
</dbReference>
<protein>
    <submittedName>
        <fullName evidence="2">Uncharacterized protein</fullName>
    </submittedName>
</protein>
<organism evidence="2 3">
    <name type="scientific">Ajellomyces capsulatus</name>
    <name type="common">Darling's disease fungus</name>
    <name type="synonym">Histoplasma capsulatum</name>
    <dbReference type="NCBI Taxonomy" id="5037"/>
    <lineage>
        <taxon>Eukaryota</taxon>
        <taxon>Fungi</taxon>
        <taxon>Dikarya</taxon>
        <taxon>Ascomycota</taxon>
        <taxon>Pezizomycotina</taxon>
        <taxon>Eurotiomycetes</taxon>
        <taxon>Eurotiomycetidae</taxon>
        <taxon>Onygenales</taxon>
        <taxon>Ajellomycetaceae</taxon>
        <taxon>Histoplasma</taxon>
    </lineage>
</organism>
<dbReference type="AlphaFoldDB" id="A0A8H7YQ68"/>
<proteinExistence type="predicted"/>
<comment type="caution">
    <text evidence="2">The sequence shown here is derived from an EMBL/GenBank/DDBJ whole genome shotgun (WGS) entry which is preliminary data.</text>
</comment>
<sequence>MENQNLSHNEGYLYQHYLGWQGTYIPQEIQESIPLALEDDPQTENLELEAADQIAAQTPSTENANVTTVESYPCMVEEYEQLNRQIEELNTKVTILTAKMEELSKSISKIQESMEKLQPWAEQITNAVTELVNCEPNLAAAGIISEAF</sequence>
<keyword evidence="1" id="KW-0175">Coiled coil</keyword>
<evidence type="ECO:0000313" key="2">
    <source>
        <dbReference type="EMBL" id="KAG5296469.1"/>
    </source>
</evidence>
<dbReference type="SUPFAM" id="SSF58104">
    <property type="entry name" value="Methyl-accepting chemotaxis protein (MCP) signaling domain"/>
    <property type="match status" value="1"/>
</dbReference>
<dbReference type="VEuPathDB" id="FungiDB:I7I52_07169"/>
<dbReference type="Gene3D" id="1.10.287.950">
    <property type="entry name" value="Methyl-accepting chemotaxis protein"/>
    <property type="match status" value="1"/>
</dbReference>
<dbReference type="OrthoDB" id="4189631at2759"/>
<accession>A0A8H7YQ68</accession>
<name>A0A8H7YQ68_AJECA</name>
<feature type="coiled-coil region" evidence="1">
    <location>
        <begin position="72"/>
        <end position="106"/>
    </location>
</feature>
<dbReference type="EMBL" id="JAEVHI010000003">
    <property type="protein sequence ID" value="KAG5296469.1"/>
    <property type="molecule type" value="Genomic_DNA"/>
</dbReference>
<reference evidence="2 3" key="1">
    <citation type="submission" date="2021-01" db="EMBL/GenBank/DDBJ databases">
        <title>Chromosome-level genome assembly of a human fungal pathogen reveals clustering of transcriptionally co-regulated genes.</title>
        <authorList>
            <person name="Voorhies M."/>
            <person name="Cohen S."/>
            <person name="Shea T.P."/>
            <person name="Petrus S."/>
            <person name="Munoz J.F."/>
            <person name="Poplawski S."/>
            <person name="Goldman W.E."/>
            <person name="Michael T."/>
            <person name="Cuomo C.A."/>
            <person name="Sil A."/>
            <person name="Beyhan S."/>
        </authorList>
    </citation>
    <scope>NUCLEOTIDE SEQUENCE [LARGE SCALE GENOMIC DNA]</scope>
    <source>
        <strain evidence="2 3">G184AR</strain>
    </source>
</reference>